<accession>A0A174RBZ8</accession>
<dbReference type="Proteomes" id="UP001060104">
    <property type="component" value="Chromosome"/>
</dbReference>
<dbReference type="Pfam" id="PF12990">
    <property type="entry name" value="DUF3874"/>
    <property type="match status" value="1"/>
</dbReference>
<evidence type="ECO:0000313" key="4">
    <source>
        <dbReference type="EMBL" id="CUP82963.1"/>
    </source>
</evidence>
<dbReference type="EMBL" id="CP103141">
    <property type="protein sequence ID" value="UVQ76916.1"/>
    <property type="molecule type" value="Genomic_DNA"/>
</dbReference>
<dbReference type="Proteomes" id="UP001204548">
    <property type="component" value="Unassembled WGS sequence"/>
</dbReference>
<feature type="domain" description="DUF3874" evidence="3">
    <location>
        <begin position="625"/>
        <end position="693"/>
    </location>
</feature>
<dbReference type="PANTHER" id="PTHR34985">
    <property type="entry name" value="SLR0554 PROTEIN"/>
    <property type="match status" value="1"/>
</dbReference>
<feature type="domain" description="Virulence-associated protein E-like" evidence="1">
    <location>
        <begin position="410"/>
        <end position="622"/>
    </location>
</feature>
<dbReference type="Pfam" id="PF08800">
    <property type="entry name" value="BT4734-like_N"/>
    <property type="match status" value="1"/>
</dbReference>
<dbReference type="EMBL" id="JANUTS010000001">
    <property type="protein sequence ID" value="MCS2792268.1"/>
    <property type="molecule type" value="Genomic_DNA"/>
</dbReference>
<dbReference type="InterPro" id="IPR014907">
    <property type="entry name" value="BT4734-like_N"/>
</dbReference>
<evidence type="ECO:0000313" key="8">
    <source>
        <dbReference type="Proteomes" id="UP001060104"/>
    </source>
</evidence>
<keyword evidence="8" id="KW-1185">Reference proteome</keyword>
<dbReference type="SUPFAM" id="SSF52540">
    <property type="entry name" value="P-loop containing nucleoside triphosphate hydrolases"/>
    <property type="match status" value="1"/>
</dbReference>
<gene>
    <name evidence="4" type="ORF">ERS852461_03490</name>
    <name evidence="5" type="ORF">NXW97_09660</name>
    <name evidence="6" type="ORF">NXY30_11365</name>
</gene>
<dbReference type="GeneID" id="69589082"/>
<organism evidence="4 7">
    <name type="scientific">Bacteroides faecis</name>
    <dbReference type="NCBI Taxonomy" id="674529"/>
    <lineage>
        <taxon>Bacteria</taxon>
        <taxon>Pseudomonadati</taxon>
        <taxon>Bacteroidota</taxon>
        <taxon>Bacteroidia</taxon>
        <taxon>Bacteroidales</taxon>
        <taxon>Bacteroidaceae</taxon>
        <taxon>Bacteroides</taxon>
    </lineage>
</organism>
<dbReference type="InterPro" id="IPR024450">
    <property type="entry name" value="DUF3874"/>
</dbReference>
<protein>
    <submittedName>
        <fullName evidence="5">DUF3874 domain-containing protein</fullName>
    </submittedName>
    <submittedName>
        <fullName evidence="4">Predicted P-loop ATPase and inactivated derivatives</fullName>
    </submittedName>
</protein>
<reference evidence="5" key="2">
    <citation type="submission" date="2022-08" db="EMBL/GenBank/DDBJ databases">
        <title>Genome Sequencing of Bacteroides fragilis Group Isolates with Nanopore Technology.</title>
        <authorList>
            <person name="Tisza M.J."/>
            <person name="Smith D."/>
            <person name="Dekker J.P."/>
        </authorList>
    </citation>
    <scope>NUCLEOTIDE SEQUENCE</scope>
    <source>
        <strain evidence="5">BFG-351</strain>
        <strain evidence="6">BFG-527</strain>
    </source>
</reference>
<dbReference type="RefSeq" id="WP_010536888.1">
    <property type="nucleotide sequence ID" value="NZ_CAJTBR010000031.1"/>
</dbReference>
<dbReference type="InterPro" id="IPR027417">
    <property type="entry name" value="P-loop_NTPase"/>
</dbReference>
<reference evidence="4 7" key="1">
    <citation type="submission" date="2015-09" db="EMBL/GenBank/DDBJ databases">
        <authorList>
            <consortium name="Pathogen Informatics"/>
        </authorList>
    </citation>
    <scope>NUCLEOTIDE SEQUENCE [LARGE SCALE GENOMIC DNA]</scope>
    <source>
        <strain evidence="4 7">2789STDY5834846</strain>
    </source>
</reference>
<feature type="domain" description="BT4734-like N-terminal" evidence="2">
    <location>
        <begin position="57"/>
        <end position="191"/>
    </location>
</feature>
<dbReference type="Proteomes" id="UP000095606">
    <property type="component" value="Unassembled WGS sequence"/>
</dbReference>
<proteinExistence type="predicted"/>
<evidence type="ECO:0000313" key="6">
    <source>
        <dbReference type="EMBL" id="UVQ76916.1"/>
    </source>
</evidence>
<evidence type="ECO:0000313" key="5">
    <source>
        <dbReference type="EMBL" id="MCS2792268.1"/>
    </source>
</evidence>
<evidence type="ECO:0000259" key="2">
    <source>
        <dbReference type="Pfam" id="PF08800"/>
    </source>
</evidence>
<dbReference type="EMBL" id="CZAE01000018">
    <property type="protein sequence ID" value="CUP82963.1"/>
    <property type="molecule type" value="Genomic_DNA"/>
</dbReference>
<evidence type="ECO:0000259" key="3">
    <source>
        <dbReference type="Pfam" id="PF12990"/>
    </source>
</evidence>
<sequence length="698" mass="81804">MKITLIRQDSGSGKEALSICEAGTLFNKMKTETKSGHITALRELIPMLEGTYSQYEHIDKLPYIYSAVEYTRTKEGERKMKQYNGLVQLEVKRLAGLSEMEFVKRQAALLPQTFAAFCGSSDRSVKIWVRFALPDDRGLPEKEAEAELFHAHAYWLAVKCYQPILLPYDIALKEPVLTQKCRMTLDESPYYNPDAVPFCLEQPLTMPGEETFRQRKQGEKNLLSRLQPGYESAKTFTKIYEAALNRAFQEMENWKRGDDLQPLLVHLTEQCFKSGIPEEEAVRQTLIHYYREEDERTIRSTIHNLYQECKGFGKKSSIGREQETAFLMEEFMNRRYEFRYNTVLDDLEYRQRDSIHFYFKPVDKRVRNSISICALKEGINAWDRDVDRFLNSEYVPLYNPVEEYLYDVGRWDGKDRIRALAGLVPCTNPYWRELFYRWFLSMVAHWRGVDRQHGNSTSPLLVGPQGYRKSTFCRIILPPELRFGYTDSIDFKSKQEAERYLGRFFLINIDEFDQINVSQQGFLKHLLQKPVANLRKPHGNTIREMRRYASFIGTSNQKDLLADPSGSRRFICIEVTAPIKTNTTINYKQLYAQAMEAIYKGERYWLNDEDEKILKQTNREFEQASPLEQLFHCYLRPAEEKEEGEWMTSMQILNYLQTKTRDKLAINKVAVFGRTLQKLNIPCRKSAKGMLYHLTKVE</sequence>
<dbReference type="AlphaFoldDB" id="A0A174RBZ8"/>
<evidence type="ECO:0000313" key="7">
    <source>
        <dbReference type="Proteomes" id="UP000095606"/>
    </source>
</evidence>
<dbReference type="Pfam" id="PF05272">
    <property type="entry name" value="VapE-like_dom"/>
    <property type="match status" value="1"/>
</dbReference>
<accession>A0A642MKV1</accession>
<dbReference type="PANTHER" id="PTHR34985:SF1">
    <property type="entry name" value="SLR0554 PROTEIN"/>
    <property type="match status" value="1"/>
</dbReference>
<dbReference type="InterPro" id="IPR007936">
    <property type="entry name" value="VapE-like_dom"/>
</dbReference>
<name>A0A174RBZ8_9BACE</name>
<evidence type="ECO:0000259" key="1">
    <source>
        <dbReference type="Pfam" id="PF05272"/>
    </source>
</evidence>